<gene>
    <name evidence="2" type="ORF">ElyMa_006139300</name>
</gene>
<evidence type="ECO:0000313" key="2">
    <source>
        <dbReference type="EMBL" id="GFR90000.1"/>
    </source>
</evidence>
<feature type="compositionally biased region" description="Acidic residues" evidence="1">
    <location>
        <begin position="219"/>
        <end position="228"/>
    </location>
</feature>
<dbReference type="AlphaFoldDB" id="A0AAV4GZD2"/>
<sequence>MSANNISFQKFGDIEKEDLVEEVPSAFFTFALRQSAEIAVAQGGRFKKKILIVRWNQITPKISRAESTQSSEVDEDLSITLGSVDSESALLEAGSKDGDSALSTPVELKDSPLLKPGDGGDTRTFDTSAVQNLNTEQGTVPSKTQQLGYERSLSEDLLAGEEENFKASYTDDDDDEDHITVTLSNTSTSAPTIYTSSGDYGNTGSNYGDEGAGGFQQAEGEEDEDDLSNLDPGPALDFIEEEPQA</sequence>
<name>A0AAV4GZD2_9GAST</name>
<dbReference type="Proteomes" id="UP000762676">
    <property type="component" value="Unassembled WGS sequence"/>
</dbReference>
<evidence type="ECO:0000256" key="1">
    <source>
        <dbReference type="SAM" id="MobiDB-lite"/>
    </source>
</evidence>
<evidence type="ECO:0000313" key="3">
    <source>
        <dbReference type="Proteomes" id="UP000762676"/>
    </source>
</evidence>
<reference evidence="2 3" key="1">
    <citation type="journal article" date="2021" name="Elife">
        <title>Chloroplast acquisition without the gene transfer in kleptoplastic sea slugs, Plakobranchus ocellatus.</title>
        <authorList>
            <person name="Maeda T."/>
            <person name="Takahashi S."/>
            <person name="Yoshida T."/>
            <person name="Shimamura S."/>
            <person name="Takaki Y."/>
            <person name="Nagai Y."/>
            <person name="Toyoda A."/>
            <person name="Suzuki Y."/>
            <person name="Arimoto A."/>
            <person name="Ishii H."/>
            <person name="Satoh N."/>
            <person name="Nishiyama T."/>
            <person name="Hasebe M."/>
            <person name="Maruyama T."/>
            <person name="Minagawa J."/>
            <person name="Obokata J."/>
            <person name="Shigenobu S."/>
        </authorList>
    </citation>
    <scope>NUCLEOTIDE SEQUENCE [LARGE SCALE GENOMIC DNA]</scope>
</reference>
<comment type="caution">
    <text evidence="2">The sequence shown here is derived from an EMBL/GenBank/DDBJ whole genome shotgun (WGS) entry which is preliminary data.</text>
</comment>
<keyword evidence="3" id="KW-1185">Reference proteome</keyword>
<organism evidence="2 3">
    <name type="scientific">Elysia marginata</name>
    <dbReference type="NCBI Taxonomy" id="1093978"/>
    <lineage>
        <taxon>Eukaryota</taxon>
        <taxon>Metazoa</taxon>
        <taxon>Spiralia</taxon>
        <taxon>Lophotrochozoa</taxon>
        <taxon>Mollusca</taxon>
        <taxon>Gastropoda</taxon>
        <taxon>Heterobranchia</taxon>
        <taxon>Euthyneura</taxon>
        <taxon>Panpulmonata</taxon>
        <taxon>Sacoglossa</taxon>
        <taxon>Placobranchoidea</taxon>
        <taxon>Plakobranchidae</taxon>
        <taxon>Elysia</taxon>
    </lineage>
</organism>
<feature type="compositionally biased region" description="Polar residues" evidence="1">
    <location>
        <begin position="181"/>
        <end position="206"/>
    </location>
</feature>
<feature type="compositionally biased region" description="Basic and acidic residues" evidence="1">
    <location>
        <begin position="107"/>
        <end position="124"/>
    </location>
</feature>
<accession>A0AAV4GZD2</accession>
<protein>
    <submittedName>
        <fullName evidence="2">Uncharacterized protein</fullName>
    </submittedName>
</protein>
<dbReference type="EMBL" id="BMAT01012322">
    <property type="protein sequence ID" value="GFR90000.1"/>
    <property type="molecule type" value="Genomic_DNA"/>
</dbReference>
<proteinExistence type="predicted"/>
<feature type="region of interest" description="Disordered" evidence="1">
    <location>
        <begin position="168"/>
        <end position="245"/>
    </location>
</feature>
<feature type="region of interest" description="Disordered" evidence="1">
    <location>
        <begin position="94"/>
        <end position="124"/>
    </location>
</feature>